<dbReference type="AlphaFoldDB" id="A0A165C632"/>
<evidence type="ECO:0000256" key="2">
    <source>
        <dbReference type="SAM" id="Phobius"/>
    </source>
</evidence>
<feature type="compositionally biased region" description="Polar residues" evidence="1">
    <location>
        <begin position="202"/>
        <end position="212"/>
    </location>
</feature>
<keyword evidence="2" id="KW-0812">Transmembrane</keyword>
<dbReference type="EMBL" id="KV427654">
    <property type="protein sequence ID" value="KZT02267.1"/>
    <property type="molecule type" value="Genomic_DNA"/>
</dbReference>
<dbReference type="RefSeq" id="XP_040760007.1">
    <property type="nucleotide sequence ID" value="XM_040902449.1"/>
</dbReference>
<feature type="transmembrane region" description="Helical" evidence="2">
    <location>
        <begin position="87"/>
        <end position="105"/>
    </location>
</feature>
<keyword evidence="2" id="KW-0472">Membrane</keyword>
<evidence type="ECO:0000313" key="4">
    <source>
        <dbReference type="Proteomes" id="UP000076871"/>
    </source>
</evidence>
<keyword evidence="2" id="KW-1133">Transmembrane helix</keyword>
<proteinExistence type="predicted"/>
<name>A0A165C632_9APHY</name>
<feature type="compositionally biased region" description="Acidic residues" evidence="1">
    <location>
        <begin position="217"/>
        <end position="238"/>
    </location>
</feature>
<protein>
    <submittedName>
        <fullName evidence="3">Uncharacterized protein</fullName>
    </submittedName>
</protein>
<evidence type="ECO:0000313" key="3">
    <source>
        <dbReference type="EMBL" id="KZT02267.1"/>
    </source>
</evidence>
<sequence>MRRLRPNITFCNCIGEDSHMPSVLPFKFSAKYCYKVEHSQCRLYYGCQHHDARNSLAQAICSPQTSHRGRPVYEKSIACSSVAERCITFRALLLLNLLQTILGFVNLSAGYVIVGLQASLGPILISRVLLNVRAAARSTRGEQSPTPSFVRSQHGLQTQADVENMSFELNVLSSTEQAPETDRAHLQDFVEHDQIVAEPRSMANNVVSTAGDAQQDVNEEEGMDDVEEEMWSDWEDDE</sequence>
<keyword evidence="4" id="KW-1185">Reference proteome</keyword>
<organism evidence="3 4">
    <name type="scientific">Laetiporus sulphureus 93-53</name>
    <dbReference type="NCBI Taxonomy" id="1314785"/>
    <lineage>
        <taxon>Eukaryota</taxon>
        <taxon>Fungi</taxon>
        <taxon>Dikarya</taxon>
        <taxon>Basidiomycota</taxon>
        <taxon>Agaricomycotina</taxon>
        <taxon>Agaricomycetes</taxon>
        <taxon>Polyporales</taxon>
        <taxon>Laetiporus</taxon>
    </lineage>
</organism>
<evidence type="ECO:0000256" key="1">
    <source>
        <dbReference type="SAM" id="MobiDB-lite"/>
    </source>
</evidence>
<gene>
    <name evidence="3" type="ORF">LAESUDRAFT_434145</name>
</gene>
<dbReference type="GeneID" id="63819480"/>
<feature type="region of interest" description="Disordered" evidence="1">
    <location>
        <begin position="201"/>
        <end position="238"/>
    </location>
</feature>
<accession>A0A165C632</accession>
<reference evidence="3 4" key="1">
    <citation type="journal article" date="2016" name="Mol. Biol. Evol.">
        <title>Comparative Genomics of Early-Diverging Mushroom-Forming Fungi Provides Insights into the Origins of Lignocellulose Decay Capabilities.</title>
        <authorList>
            <person name="Nagy L.G."/>
            <person name="Riley R."/>
            <person name="Tritt A."/>
            <person name="Adam C."/>
            <person name="Daum C."/>
            <person name="Floudas D."/>
            <person name="Sun H."/>
            <person name="Yadav J.S."/>
            <person name="Pangilinan J."/>
            <person name="Larsson K.H."/>
            <person name="Matsuura K."/>
            <person name="Barry K."/>
            <person name="Labutti K."/>
            <person name="Kuo R."/>
            <person name="Ohm R.A."/>
            <person name="Bhattacharya S.S."/>
            <person name="Shirouzu T."/>
            <person name="Yoshinaga Y."/>
            <person name="Martin F.M."/>
            <person name="Grigoriev I.V."/>
            <person name="Hibbett D.S."/>
        </authorList>
    </citation>
    <scope>NUCLEOTIDE SEQUENCE [LARGE SCALE GENOMIC DNA]</scope>
    <source>
        <strain evidence="3 4">93-53</strain>
    </source>
</reference>
<dbReference type="InParanoid" id="A0A165C632"/>
<dbReference type="Proteomes" id="UP000076871">
    <property type="component" value="Unassembled WGS sequence"/>
</dbReference>